<dbReference type="Gene3D" id="1.20.120.530">
    <property type="entry name" value="GntR ligand-binding domain-like"/>
    <property type="match status" value="1"/>
</dbReference>
<dbReference type="SMART" id="SM00895">
    <property type="entry name" value="FCD"/>
    <property type="match status" value="1"/>
</dbReference>
<dbReference type="CDD" id="cd07377">
    <property type="entry name" value="WHTH_GntR"/>
    <property type="match status" value="1"/>
</dbReference>
<dbReference type="Pfam" id="PF07729">
    <property type="entry name" value="FCD"/>
    <property type="match status" value="1"/>
</dbReference>
<evidence type="ECO:0000313" key="5">
    <source>
        <dbReference type="EMBL" id="MFI2228667.1"/>
    </source>
</evidence>
<dbReference type="Pfam" id="PF00392">
    <property type="entry name" value="GntR"/>
    <property type="match status" value="1"/>
</dbReference>
<dbReference type="EMBL" id="JBIRYL010000001">
    <property type="protein sequence ID" value="MFI2228667.1"/>
    <property type="molecule type" value="Genomic_DNA"/>
</dbReference>
<dbReference type="InterPro" id="IPR011711">
    <property type="entry name" value="GntR_C"/>
</dbReference>
<keyword evidence="6" id="KW-1185">Reference proteome</keyword>
<gene>
    <name evidence="5" type="ORF">ACH49Z_02295</name>
</gene>
<dbReference type="Gene3D" id="1.10.10.10">
    <property type="entry name" value="Winged helix-like DNA-binding domain superfamily/Winged helix DNA-binding domain"/>
    <property type="match status" value="1"/>
</dbReference>
<evidence type="ECO:0000313" key="6">
    <source>
        <dbReference type="Proteomes" id="UP001611494"/>
    </source>
</evidence>
<keyword evidence="3" id="KW-0804">Transcription</keyword>
<dbReference type="PANTHER" id="PTHR43537">
    <property type="entry name" value="TRANSCRIPTIONAL REGULATOR, GNTR FAMILY"/>
    <property type="match status" value="1"/>
</dbReference>
<dbReference type="InterPro" id="IPR008920">
    <property type="entry name" value="TF_FadR/GntR_C"/>
</dbReference>
<dbReference type="SMART" id="SM00345">
    <property type="entry name" value="HTH_GNTR"/>
    <property type="match status" value="1"/>
</dbReference>
<keyword evidence="2" id="KW-0238">DNA-binding</keyword>
<organism evidence="5 6">
    <name type="scientific">Nocardia testacea</name>
    <dbReference type="NCBI Taxonomy" id="248551"/>
    <lineage>
        <taxon>Bacteria</taxon>
        <taxon>Bacillati</taxon>
        <taxon>Actinomycetota</taxon>
        <taxon>Actinomycetes</taxon>
        <taxon>Mycobacteriales</taxon>
        <taxon>Nocardiaceae</taxon>
        <taxon>Nocardia</taxon>
    </lineage>
</organism>
<accession>A0ABW7VPX8</accession>
<dbReference type="InterPro" id="IPR036390">
    <property type="entry name" value="WH_DNA-bd_sf"/>
</dbReference>
<reference evidence="5 6" key="1">
    <citation type="submission" date="2024-10" db="EMBL/GenBank/DDBJ databases">
        <title>The Natural Products Discovery Center: Release of the First 8490 Sequenced Strains for Exploring Actinobacteria Biosynthetic Diversity.</title>
        <authorList>
            <person name="Kalkreuter E."/>
            <person name="Kautsar S.A."/>
            <person name="Yang D."/>
            <person name="Bader C.D."/>
            <person name="Teijaro C.N."/>
            <person name="Fluegel L."/>
            <person name="Davis C.M."/>
            <person name="Simpson J.R."/>
            <person name="Lauterbach L."/>
            <person name="Steele A.D."/>
            <person name="Gui C."/>
            <person name="Meng S."/>
            <person name="Li G."/>
            <person name="Viehrig K."/>
            <person name="Ye F."/>
            <person name="Su P."/>
            <person name="Kiefer A.F."/>
            <person name="Nichols A."/>
            <person name="Cepeda A.J."/>
            <person name="Yan W."/>
            <person name="Fan B."/>
            <person name="Jiang Y."/>
            <person name="Adhikari A."/>
            <person name="Zheng C.-J."/>
            <person name="Schuster L."/>
            <person name="Cowan T.M."/>
            <person name="Smanski M.J."/>
            <person name="Chevrette M.G."/>
            <person name="De Carvalho L.P.S."/>
            <person name="Shen B."/>
        </authorList>
    </citation>
    <scope>NUCLEOTIDE SEQUENCE [LARGE SCALE GENOMIC DNA]</scope>
    <source>
        <strain evidence="5 6">NPDC019377</strain>
    </source>
</reference>
<evidence type="ECO:0000259" key="4">
    <source>
        <dbReference type="PROSITE" id="PS50949"/>
    </source>
</evidence>
<dbReference type="RefSeq" id="WP_397058997.1">
    <property type="nucleotide sequence ID" value="NZ_JBIRYL010000001.1"/>
</dbReference>
<evidence type="ECO:0000256" key="3">
    <source>
        <dbReference type="ARBA" id="ARBA00023163"/>
    </source>
</evidence>
<name>A0ABW7VPX8_9NOCA</name>
<dbReference type="PROSITE" id="PS50949">
    <property type="entry name" value="HTH_GNTR"/>
    <property type="match status" value="1"/>
</dbReference>
<protein>
    <submittedName>
        <fullName evidence="5">GntR family transcriptional regulator</fullName>
    </submittedName>
</protein>
<dbReference type="InterPro" id="IPR000524">
    <property type="entry name" value="Tscrpt_reg_HTH_GntR"/>
</dbReference>
<dbReference type="SUPFAM" id="SSF46785">
    <property type="entry name" value="Winged helix' DNA-binding domain"/>
    <property type="match status" value="1"/>
</dbReference>
<dbReference type="PANTHER" id="PTHR43537:SF45">
    <property type="entry name" value="GNTR FAMILY REGULATORY PROTEIN"/>
    <property type="match status" value="1"/>
</dbReference>
<dbReference type="SUPFAM" id="SSF48008">
    <property type="entry name" value="GntR ligand-binding domain-like"/>
    <property type="match status" value="1"/>
</dbReference>
<feature type="domain" description="HTH gntR-type" evidence="4">
    <location>
        <begin position="4"/>
        <end position="71"/>
    </location>
</feature>
<comment type="caution">
    <text evidence="5">The sequence shown here is derived from an EMBL/GenBank/DDBJ whole genome shotgun (WGS) entry which is preliminary data.</text>
</comment>
<evidence type="ECO:0000256" key="1">
    <source>
        <dbReference type="ARBA" id="ARBA00023015"/>
    </source>
</evidence>
<evidence type="ECO:0000256" key="2">
    <source>
        <dbReference type="ARBA" id="ARBA00023125"/>
    </source>
</evidence>
<dbReference type="Proteomes" id="UP001611494">
    <property type="component" value="Unassembled WGS sequence"/>
</dbReference>
<sequence>MARDSKADQVYSVLREEILTGQSRPGESLSVLKMADRFGASRTPVRDAFLRLESDGLVSLIDRQGARVAPISVRGVRELFEIRIILEGSASKQVAEAAAHDHEIRSAFTEFAEKFRAIAREEPSPRRRDRFYALTEAFDQAVIARTRNQRLSRMIADLRPHSARLRILAHAWPDRMDASLPEHLAMCEAIVNSDPDAAASACAAHLINTQKIILAAVLESDSMSVPVDIVGP</sequence>
<dbReference type="InterPro" id="IPR036388">
    <property type="entry name" value="WH-like_DNA-bd_sf"/>
</dbReference>
<proteinExistence type="predicted"/>
<keyword evidence="1" id="KW-0805">Transcription regulation</keyword>